<dbReference type="Proteomes" id="UP000266861">
    <property type="component" value="Unassembled WGS sequence"/>
</dbReference>
<gene>
    <name evidence="1" type="ORF">Glove_621g17</name>
</gene>
<proteinExistence type="predicted"/>
<evidence type="ECO:0000313" key="2">
    <source>
        <dbReference type="Proteomes" id="UP000266861"/>
    </source>
</evidence>
<evidence type="ECO:0000313" key="1">
    <source>
        <dbReference type="EMBL" id="RHZ46451.1"/>
    </source>
</evidence>
<comment type="caution">
    <text evidence="1">The sequence shown here is derived from an EMBL/GenBank/DDBJ whole genome shotgun (WGS) entry which is preliminary data.</text>
</comment>
<dbReference type="OrthoDB" id="2434560at2759"/>
<organism evidence="1 2">
    <name type="scientific">Diversispora epigaea</name>
    <dbReference type="NCBI Taxonomy" id="1348612"/>
    <lineage>
        <taxon>Eukaryota</taxon>
        <taxon>Fungi</taxon>
        <taxon>Fungi incertae sedis</taxon>
        <taxon>Mucoromycota</taxon>
        <taxon>Glomeromycotina</taxon>
        <taxon>Glomeromycetes</taxon>
        <taxon>Diversisporales</taxon>
        <taxon>Diversisporaceae</taxon>
        <taxon>Diversispora</taxon>
    </lineage>
</organism>
<evidence type="ECO:0008006" key="3">
    <source>
        <dbReference type="Google" id="ProtNLM"/>
    </source>
</evidence>
<sequence>MLSSKEKEMTFYCTFSYRSSYFDKEFENTTTNANNIKTIVKPSISAQIFEIILKNDLKVEKIKIWDYVIKWGIAQNPTLPTNLEEWSNENFKDLKITLQQCLPLIRYFHIPGEDIWEKIKLYKKILEKLHLDDIIQHSISQLILLFYLRESFPILNCFKIE</sequence>
<protein>
    <recommendedName>
        <fullName evidence="3">BACK domain-containing protein</fullName>
    </recommendedName>
</protein>
<accession>A0A397G5Y3</accession>
<name>A0A397G5Y3_9GLOM</name>
<keyword evidence="2" id="KW-1185">Reference proteome</keyword>
<dbReference type="EMBL" id="PQFF01000515">
    <property type="protein sequence ID" value="RHZ46451.1"/>
    <property type="molecule type" value="Genomic_DNA"/>
</dbReference>
<dbReference type="AlphaFoldDB" id="A0A397G5Y3"/>
<reference evidence="1 2" key="1">
    <citation type="submission" date="2018-08" db="EMBL/GenBank/DDBJ databases">
        <title>Genome and evolution of the arbuscular mycorrhizal fungus Diversispora epigaea (formerly Glomus versiforme) and its bacterial endosymbionts.</title>
        <authorList>
            <person name="Sun X."/>
            <person name="Fei Z."/>
            <person name="Harrison M."/>
        </authorList>
    </citation>
    <scope>NUCLEOTIDE SEQUENCE [LARGE SCALE GENOMIC DNA]</scope>
    <source>
        <strain evidence="1 2">IT104</strain>
    </source>
</reference>